<proteinExistence type="inferred from homology"/>
<keyword evidence="6 11" id="KW-0472">Membrane</keyword>
<feature type="transmembrane region" description="Helical" evidence="11">
    <location>
        <begin position="341"/>
        <end position="362"/>
    </location>
</feature>
<comment type="similarity">
    <text evidence="2">Belongs to the complex I subunit 4 family.</text>
</comment>
<comment type="subcellular location">
    <subcellularLocation>
        <location evidence="1">Endomembrane system</location>
        <topology evidence="1">Multi-pass membrane protein</topology>
    </subcellularLocation>
    <subcellularLocation>
        <location evidence="9">Membrane</location>
        <topology evidence="9">Multi-pass membrane protein</topology>
    </subcellularLocation>
</comment>
<evidence type="ECO:0000256" key="10">
    <source>
        <dbReference type="SAM" id="MobiDB-lite"/>
    </source>
</evidence>
<feature type="transmembrane region" description="Helical" evidence="11">
    <location>
        <begin position="83"/>
        <end position="107"/>
    </location>
</feature>
<evidence type="ECO:0000256" key="2">
    <source>
        <dbReference type="ARBA" id="ARBA00009025"/>
    </source>
</evidence>
<dbReference type="Proteomes" id="UP000195667">
    <property type="component" value="Unassembled WGS sequence"/>
</dbReference>
<evidence type="ECO:0000256" key="4">
    <source>
        <dbReference type="ARBA" id="ARBA00022692"/>
    </source>
</evidence>
<accession>A0A1R4HFI4</accession>
<feature type="transmembrane region" description="Helical" evidence="11">
    <location>
        <begin position="40"/>
        <end position="63"/>
    </location>
</feature>
<dbReference type="GO" id="GO:0012505">
    <property type="term" value="C:endomembrane system"/>
    <property type="evidence" value="ECO:0007669"/>
    <property type="project" value="UniProtKB-SubCell"/>
</dbReference>
<feature type="transmembrane region" description="Helical" evidence="11">
    <location>
        <begin position="285"/>
        <end position="306"/>
    </location>
</feature>
<feature type="transmembrane region" description="Helical" evidence="11">
    <location>
        <begin position="174"/>
        <end position="197"/>
    </location>
</feature>
<feature type="region of interest" description="Disordered" evidence="10">
    <location>
        <begin position="508"/>
        <end position="529"/>
    </location>
</feature>
<evidence type="ECO:0000259" key="12">
    <source>
        <dbReference type="Pfam" id="PF00361"/>
    </source>
</evidence>
<dbReference type="PANTHER" id="PTHR43507:SF1">
    <property type="entry name" value="NADH-UBIQUINONE OXIDOREDUCTASE CHAIN 4"/>
    <property type="match status" value="1"/>
</dbReference>
<gene>
    <name evidence="13" type="ORF">CRENPOLYSF1_620003</name>
</gene>
<evidence type="ECO:0000313" key="13">
    <source>
        <dbReference type="EMBL" id="SJM95008.1"/>
    </source>
</evidence>
<protein>
    <recommendedName>
        <fullName evidence="3">NADH-quinone oxidoreductase subunit M</fullName>
    </recommendedName>
    <alternativeName>
        <fullName evidence="7">NADH dehydrogenase I subunit M</fullName>
    </alternativeName>
    <alternativeName>
        <fullName evidence="8">NDH-1 subunit M</fullName>
    </alternativeName>
</protein>
<dbReference type="PANTHER" id="PTHR43507">
    <property type="entry name" value="NADH-UBIQUINONE OXIDOREDUCTASE CHAIN 4"/>
    <property type="match status" value="1"/>
</dbReference>
<evidence type="ECO:0000256" key="1">
    <source>
        <dbReference type="ARBA" id="ARBA00004127"/>
    </source>
</evidence>
<dbReference type="GO" id="GO:0015990">
    <property type="term" value="P:electron transport coupled proton transport"/>
    <property type="evidence" value="ECO:0007669"/>
    <property type="project" value="TreeGrafter"/>
</dbReference>
<reference evidence="14" key="1">
    <citation type="submission" date="2017-02" db="EMBL/GenBank/DDBJ databases">
        <authorList>
            <person name="Daims H."/>
        </authorList>
    </citation>
    <scope>NUCLEOTIDE SEQUENCE [LARGE SCALE GENOMIC DNA]</scope>
</reference>
<dbReference type="InterPro" id="IPR001750">
    <property type="entry name" value="ND/Mrp_TM"/>
</dbReference>
<keyword evidence="4 9" id="KW-0812">Transmembrane</keyword>
<keyword evidence="13" id="KW-0560">Oxidoreductase</keyword>
<feature type="transmembrane region" description="Helical" evidence="11">
    <location>
        <begin position="313"/>
        <end position="335"/>
    </location>
</feature>
<evidence type="ECO:0000313" key="14">
    <source>
        <dbReference type="Proteomes" id="UP000195667"/>
    </source>
</evidence>
<evidence type="ECO:0000256" key="6">
    <source>
        <dbReference type="ARBA" id="ARBA00023136"/>
    </source>
</evidence>
<feature type="transmembrane region" description="Helical" evidence="11">
    <location>
        <begin position="143"/>
        <end position="162"/>
    </location>
</feature>
<dbReference type="GO" id="GO:0008137">
    <property type="term" value="F:NADH dehydrogenase (ubiquinone) activity"/>
    <property type="evidence" value="ECO:0007669"/>
    <property type="project" value="InterPro"/>
</dbReference>
<keyword evidence="5 11" id="KW-1133">Transmembrane helix</keyword>
<evidence type="ECO:0000256" key="9">
    <source>
        <dbReference type="RuleBase" id="RU000320"/>
    </source>
</evidence>
<sequence length="529" mass="58266">MAISAMNLWSQSAAFPVLSTLALVPLLAAVVILRVSTAVVAWRVGVAAALLNMALSVYLLMVFDTGLFVIQLAEQWQFAGVSYSVGVDGANILFIPLTALLTVLALMYTAITRHATDKVFIACLLGYECVLMGAFTALNVLQFWLWCVLELLPVIVLTLCAGTGQHRQSTLRYVLQYWVSGLLMTLCGFLLLAFGLIDSEHSLSFDWLTLKQNSSYLNDETLIFILLFYGFAIRMPLFPFHGWLPVLAEHGTVASAFIFLVGLKLGVYAVIRFILPMIPGVAEQWAHFVVILGLLSVFYGALLALMQINIRRLLAFAVISHTGMLIIGVFCFNDFGLEGTLLLSIAYGLATAGLFFSTGLIYERTRTAYLPRLGGVFDTNAPLAFLFLISALTTMVMPGTPGFDAAHLLIEGVIEEDGWWIAIGILLGNVMAAAFLLWAFQRIFFATLKRKVWPSHSQYHSVKKEHLIAATVCAVLICTGFYTTPWLKFIDQEAAAMHQQYPVHGTQPSHPVFAPDDDPAKKIISPRHD</sequence>
<evidence type="ECO:0000256" key="11">
    <source>
        <dbReference type="SAM" id="Phobius"/>
    </source>
</evidence>
<dbReference type="PRINTS" id="PR01437">
    <property type="entry name" value="NUOXDRDTASE4"/>
</dbReference>
<feature type="transmembrane region" description="Helical" evidence="11">
    <location>
        <begin position="256"/>
        <end position="279"/>
    </location>
</feature>
<evidence type="ECO:0000256" key="8">
    <source>
        <dbReference type="ARBA" id="ARBA00032798"/>
    </source>
</evidence>
<feature type="transmembrane region" description="Helical" evidence="11">
    <location>
        <begin position="419"/>
        <end position="445"/>
    </location>
</feature>
<evidence type="ECO:0000256" key="7">
    <source>
        <dbReference type="ARBA" id="ARBA00031584"/>
    </source>
</evidence>
<dbReference type="OrthoDB" id="9768329at2"/>
<feature type="domain" description="NADH:quinone oxidoreductase/Mrp antiporter transmembrane" evidence="12">
    <location>
        <begin position="137"/>
        <end position="426"/>
    </location>
</feature>
<feature type="compositionally biased region" description="Basic and acidic residues" evidence="10">
    <location>
        <begin position="518"/>
        <end position="529"/>
    </location>
</feature>
<dbReference type="InterPro" id="IPR010227">
    <property type="entry name" value="NADH_Q_OxRdtase_chainM/4"/>
</dbReference>
<dbReference type="EMBL" id="FUKI01000140">
    <property type="protein sequence ID" value="SJM95008.1"/>
    <property type="molecule type" value="Genomic_DNA"/>
</dbReference>
<evidence type="ECO:0000256" key="5">
    <source>
        <dbReference type="ARBA" id="ARBA00022989"/>
    </source>
</evidence>
<feature type="transmembrane region" description="Helical" evidence="11">
    <location>
        <begin position="383"/>
        <end position="399"/>
    </location>
</feature>
<dbReference type="GO" id="GO:0016020">
    <property type="term" value="C:membrane"/>
    <property type="evidence" value="ECO:0007669"/>
    <property type="project" value="UniProtKB-SubCell"/>
</dbReference>
<feature type="transmembrane region" description="Helical" evidence="11">
    <location>
        <begin position="222"/>
        <end position="244"/>
    </location>
</feature>
<dbReference type="GO" id="GO:0003954">
    <property type="term" value="F:NADH dehydrogenase activity"/>
    <property type="evidence" value="ECO:0007669"/>
    <property type="project" value="TreeGrafter"/>
</dbReference>
<evidence type="ECO:0000256" key="3">
    <source>
        <dbReference type="ARBA" id="ARBA00019906"/>
    </source>
</evidence>
<dbReference type="GO" id="GO:0042773">
    <property type="term" value="P:ATP synthesis coupled electron transport"/>
    <property type="evidence" value="ECO:0007669"/>
    <property type="project" value="InterPro"/>
</dbReference>
<dbReference type="Pfam" id="PF00361">
    <property type="entry name" value="Proton_antipo_M"/>
    <property type="match status" value="1"/>
</dbReference>
<feature type="transmembrane region" description="Helical" evidence="11">
    <location>
        <begin position="12"/>
        <end position="33"/>
    </location>
</feature>
<dbReference type="GO" id="GO:0048039">
    <property type="term" value="F:ubiquinone binding"/>
    <property type="evidence" value="ECO:0007669"/>
    <property type="project" value="TreeGrafter"/>
</dbReference>
<dbReference type="AlphaFoldDB" id="A0A1R4HFI4"/>
<organism evidence="13 14">
    <name type="scientific">Crenothrix polyspora</name>
    <dbReference type="NCBI Taxonomy" id="360316"/>
    <lineage>
        <taxon>Bacteria</taxon>
        <taxon>Pseudomonadati</taxon>
        <taxon>Pseudomonadota</taxon>
        <taxon>Gammaproteobacteria</taxon>
        <taxon>Methylococcales</taxon>
        <taxon>Crenotrichaceae</taxon>
        <taxon>Crenothrix</taxon>
    </lineage>
</organism>
<feature type="transmembrane region" description="Helical" evidence="11">
    <location>
        <begin position="466"/>
        <end position="487"/>
    </location>
</feature>
<dbReference type="NCBIfam" id="TIGR01972">
    <property type="entry name" value="NDH_I_M"/>
    <property type="match status" value="1"/>
</dbReference>
<name>A0A1R4HFI4_9GAMM</name>
<feature type="transmembrane region" description="Helical" evidence="11">
    <location>
        <begin position="119"/>
        <end position="137"/>
    </location>
</feature>
<keyword evidence="14" id="KW-1185">Reference proteome</keyword>
<dbReference type="InterPro" id="IPR003918">
    <property type="entry name" value="NADH_UbQ_OxRdtase"/>
</dbReference>